<dbReference type="Proteomes" id="UP000663525">
    <property type="component" value="Chromosome"/>
</dbReference>
<gene>
    <name evidence="1" type="ORF">HSR121_2030</name>
</gene>
<organism evidence="1 2">
    <name type="scientific">Halapricum desulfuricans</name>
    <dbReference type="NCBI Taxonomy" id="2841257"/>
    <lineage>
        <taxon>Archaea</taxon>
        <taxon>Methanobacteriati</taxon>
        <taxon>Methanobacteriota</taxon>
        <taxon>Stenosarchaea group</taxon>
        <taxon>Halobacteria</taxon>
        <taxon>Halobacteriales</taxon>
        <taxon>Haloarculaceae</taxon>
        <taxon>Halapricum</taxon>
    </lineage>
</organism>
<name>A0A897N0A9_9EURY</name>
<dbReference type="AlphaFoldDB" id="A0A897N0A9"/>
<protein>
    <submittedName>
        <fullName evidence="1">Uncharacterized protein</fullName>
    </submittedName>
</protein>
<dbReference type="RefSeq" id="WP_229112810.1">
    <property type="nucleotide sequence ID" value="NZ_CP064787.1"/>
</dbReference>
<reference evidence="1" key="1">
    <citation type="submission" date="2020-11" db="EMBL/GenBank/DDBJ databases">
        <title>Carbohydrate-dependent, anaerobic sulfur respiration: A novel catabolism in halophilic archaea.</title>
        <authorList>
            <person name="Sorokin D.Y."/>
            <person name="Messina E."/>
            <person name="Smedile F."/>
            <person name="La Cono V."/>
            <person name="Hallsworth J.E."/>
            <person name="Yakimov M.M."/>
        </authorList>
    </citation>
    <scope>NUCLEOTIDE SEQUENCE</scope>
    <source>
        <strain evidence="1">HSR12-1</strain>
    </source>
</reference>
<evidence type="ECO:0000313" key="1">
    <source>
        <dbReference type="EMBL" id="QSG06362.1"/>
    </source>
</evidence>
<sequence>MSSYESIEDVELTDEHVAFLEAAGASDRFLELIRFPKEAARVPRHSTQQEVKKYIFYGDLGGDPAEFRYSGGHFFDAMWRGDLFGAWLRADLNNKALLRECFGVDALIEAGVQNGEPLSYARTMVLEPVL</sequence>
<dbReference type="GeneID" id="68855601"/>
<dbReference type="EMBL" id="CP064787">
    <property type="protein sequence ID" value="QSG06362.1"/>
    <property type="molecule type" value="Genomic_DNA"/>
</dbReference>
<evidence type="ECO:0000313" key="2">
    <source>
        <dbReference type="Proteomes" id="UP000663525"/>
    </source>
</evidence>
<accession>A0A897N0A9</accession>
<proteinExistence type="predicted"/>